<feature type="compositionally biased region" description="Basic and acidic residues" evidence="1">
    <location>
        <begin position="17"/>
        <end position="39"/>
    </location>
</feature>
<evidence type="ECO:0000256" key="1">
    <source>
        <dbReference type="SAM" id="MobiDB-lite"/>
    </source>
</evidence>
<name>A0A918ABA6_9ACTN</name>
<gene>
    <name evidence="2" type="ORF">GCM10012278_63940</name>
</gene>
<dbReference type="AlphaFoldDB" id="A0A918ABA6"/>
<comment type="caution">
    <text evidence="2">The sequence shown here is derived from an EMBL/GenBank/DDBJ whole genome shotgun (WGS) entry which is preliminary data.</text>
</comment>
<evidence type="ECO:0000313" key="2">
    <source>
        <dbReference type="EMBL" id="GGP13181.1"/>
    </source>
</evidence>
<organism evidence="2 3">
    <name type="scientific">Nonomuraea glycinis</name>
    <dbReference type="NCBI Taxonomy" id="2047744"/>
    <lineage>
        <taxon>Bacteria</taxon>
        <taxon>Bacillati</taxon>
        <taxon>Actinomycetota</taxon>
        <taxon>Actinomycetes</taxon>
        <taxon>Streptosporangiales</taxon>
        <taxon>Streptosporangiaceae</taxon>
        <taxon>Nonomuraea</taxon>
    </lineage>
</organism>
<dbReference type="EMBL" id="BMNK01000013">
    <property type="protein sequence ID" value="GGP13181.1"/>
    <property type="molecule type" value="Genomic_DNA"/>
</dbReference>
<protein>
    <submittedName>
        <fullName evidence="2">Uncharacterized protein</fullName>
    </submittedName>
</protein>
<keyword evidence="3" id="KW-1185">Reference proteome</keyword>
<dbReference type="Proteomes" id="UP000660745">
    <property type="component" value="Unassembled WGS sequence"/>
</dbReference>
<sequence length="69" mass="7874">MQITRQVRDLNTGVARIEQESKVTEDPAHRRSPSRELRSAKHAPVDPAVCHAGDRPALESYRRPLWAMK</sequence>
<reference evidence="2" key="1">
    <citation type="journal article" date="2014" name="Int. J. Syst. Evol. Microbiol.">
        <title>Complete genome sequence of Corynebacterium casei LMG S-19264T (=DSM 44701T), isolated from a smear-ripened cheese.</title>
        <authorList>
            <consortium name="US DOE Joint Genome Institute (JGI-PGF)"/>
            <person name="Walter F."/>
            <person name="Albersmeier A."/>
            <person name="Kalinowski J."/>
            <person name="Ruckert C."/>
        </authorList>
    </citation>
    <scope>NUCLEOTIDE SEQUENCE</scope>
    <source>
        <strain evidence="2">CGMCC 4.7430</strain>
    </source>
</reference>
<proteinExistence type="predicted"/>
<evidence type="ECO:0000313" key="3">
    <source>
        <dbReference type="Proteomes" id="UP000660745"/>
    </source>
</evidence>
<accession>A0A918ABA6</accession>
<reference evidence="2" key="2">
    <citation type="submission" date="2020-09" db="EMBL/GenBank/DDBJ databases">
        <authorList>
            <person name="Sun Q."/>
            <person name="Zhou Y."/>
        </authorList>
    </citation>
    <scope>NUCLEOTIDE SEQUENCE</scope>
    <source>
        <strain evidence="2">CGMCC 4.7430</strain>
    </source>
</reference>
<feature type="region of interest" description="Disordered" evidence="1">
    <location>
        <begin position="1"/>
        <end position="56"/>
    </location>
</feature>